<feature type="transmembrane region" description="Helical" evidence="10">
    <location>
        <begin position="7"/>
        <end position="25"/>
    </location>
</feature>
<evidence type="ECO:0000256" key="2">
    <source>
        <dbReference type="ARBA" id="ARBA00022679"/>
    </source>
</evidence>
<dbReference type="InterPro" id="IPR001594">
    <property type="entry name" value="Palmitoyltrfase_DHHC"/>
</dbReference>
<reference evidence="13" key="1">
    <citation type="submission" date="2013-02" db="EMBL/GenBank/DDBJ databases">
        <authorList>
            <consortium name="The Broad Institute Genome Sequencing Platform"/>
            <person name="Cuomo C."/>
            <person name="Becnel J."/>
            <person name="Sanscrainte N."/>
            <person name="Walker B."/>
            <person name="Young S.K."/>
            <person name="Zeng Q."/>
            <person name="Gargeya S."/>
            <person name="Fitzgerald M."/>
            <person name="Haas B."/>
            <person name="Abouelleil A."/>
            <person name="Alvarado L."/>
            <person name="Arachchi H.M."/>
            <person name="Berlin A.M."/>
            <person name="Chapman S.B."/>
            <person name="Dewar J."/>
            <person name="Goldberg J."/>
            <person name="Griggs A."/>
            <person name="Gujja S."/>
            <person name="Hansen M."/>
            <person name="Howarth C."/>
            <person name="Imamovic A."/>
            <person name="Larimer J."/>
            <person name="McCowan C."/>
            <person name="Murphy C."/>
            <person name="Neiman D."/>
            <person name="Pearson M."/>
            <person name="Priest M."/>
            <person name="Roberts A."/>
            <person name="Saif S."/>
            <person name="Shea T."/>
            <person name="Sisk P."/>
            <person name="Sykes S."/>
            <person name="Wortman J."/>
            <person name="Nusbaum C."/>
            <person name="Birren B."/>
        </authorList>
    </citation>
    <scope>NUCLEOTIDE SEQUENCE [LARGE SCALE GENOMIC DNA]</scope>
    <source>
        <strain evidence="13">PRA339</strain>
    </source>
</reference>
<dbReference type="GO" id="GO:0005783">
    <property type="term" value="C:endoplasmic reticulum"/>
    <property type="evidence" value="ECO:0007669"/>
    <property type="project" value="TreeGrafter"/>
</dbReference>
<comment type="domain">
    <text evidence="10">The DHHC domain is required for palmitoyltransferase activity.</text>
</comment>
<feature type="transmembrane region" description="Helical" evidence="10">
    <location>
        <begin position="31"/>
        <end position="53"/>
    </location>
</feature>
<comment type="similarity">
    <text evidence="10">Belongs to the DHHC palmitoyltransferase family.</text>
</comment>
<gene>
    <name evidence="12" type="ORF">H312_01105</name>
</gene>
<evidence type="ECO:0000256" key="4">
    <source>
        <dbReference type="ARBA" id="ARBA00022989"/>
    </source>
</evidence>
<evidence type="ECO:0000256" key="5">
    <source>
        <dbReference type="ARBA" id="ARBA00023136"/>
    </source>
</evidence>
<dbReference type="HOGENOM" id="CLU_112124_1_0_1"/>
<keyword evidence="7" id="KW-0449">Lipoprotein</keyword>
<organism evidence="12 13">
    <name type="scientific">Anncaliia algerae PRA339</name>
    <dbReference type="NCBI Taxonomy" id="1288291"/>
    <lineage>
        <taxon>Eukaryota</taxon>
        <taxon>Fungi</taxon>
        <taxon>Fungi incertae sedis</taxon>
        <taxon>Microsporidia</taxon>
        <taxon>Tubulinosematoidea</taxon>
        <taxon>Tubulinosematidae</taxon>
        <taxon>Anncaliia</taxon>
    </lineage>
</organism>
<evidence type="ECO:0000259" key="11">
    <source>
        <dbReference type="Pfam" id="PF01529"/>
    </source>
</evidence>
<keyword evidence="3 10" id="KW-0812">Transmembrane</keyword>
<feature type="transmembrane region" description="Helical" evidence="10">
    <location>
        <begin position="112"/>
        <end position="130"/>
    </location>
</feature>
<dbReference type="STRING" id="1288291.A0A059F363"/>
<comment type="subcellular location">
    <subcellularLocation>
        <location evidence="1">Membrane</location>
        <topology evidence="1">Multi-pass membrane protein</topology>
    </subcellularLocation>
</comment>
<dbReference type="OrthoDB" id="331948at2759"/>
<dbReference type="EC" id="2.3.1.225" evidence="10"/>
<evidence type="ECO:0000256" key="8">
    <source>
        <dbReference type="ARBA" id="ARBA00023315"/>
    </source>
</evidence>
<evidence type="ECO:0000313" key="13">
    <source>
        <dbReference type="Proteomes" id="UP000030655"/>
    </source>
</evidence>
<protein>
    <recommendedName>
        <fullName evidence="10">Palmitoyltransferase</fullName>
        <ecNumber evidence="10">2.3.1.225</ecNumber>
    </recommendedName>
</protein>
<feature type="domain" description="Palmitoyltransferase DHHC" evidence="11">
    <location>
        <begin position="66"/>
        <end position="133"/>
    </location>
</feature>
<evidence type="ECO:0000256" key="3">
    <source>
        <dbReference type="ARBA" id="ARBA00022692"/>
    </source>
</evidence>
<dbReference type="GO" id="GO:0019706">
    <property type="term" value="F:protein-cysteine S-palmitoyltransferase activity"/>
    <property type="evidence" value="ECO:0007669"/>
    <property type="project" value="UniProtKB-EC"/>
</dbReference>
<dbReference type="Proteomes" id="UP000030655">
    <property type="component" value="Unassembled WGS sequence"/>
</dbReference>
<evidence type="ECO:0000313" key="12">
    <source>
        <dbReference type="EMBL" id="KCZ81527.1"/>
    </source>
</evidence>
<name>A0A059F363_9MICR</name>
<evidence type="ECO:0000256" key="7">
    <source>
        <dbReference type="ARBA" id="ARBA00023288"/>
    </source>
</evidence>
<sequence>MHKLFLLIRLLDYCLLIFFICLYILGITRCLLQFTLMSLVTLYSILLSFYYYLKIQIKKNSLEEGINLCNKCKNFHTDKTTFCLFCNECYYKRDHHCALLGKCINNNNYKDFFGLLFFLSSSLLFMSYLFSNILLFLVGLSVLFYICFISYVWSHNLTIVEFLHGERNIPKFNVLYKVLFDESKEDIYILFLPFMRMNISLLKEIEQ</sequence>
<accession>A0A059F363</accession>
<dbReference type="Pfam" id="PF01529">
    <property type="entry name" value="DHHC"/>
    <property type="match status" value="1"/>
</dbReference>
<keyword evidence="5 10" id="KW-0472">Membrane</keyword>
<keyword evidence="2 10" id="KW-0808">Transferase</keyword>
<reference evidence="12 13" key="2">
    <citation type="submission" date="2014-03" db="EMBL/GenBank/DDBJ databases">
        <title>The Genome Sequence of Anncaliia algerae insect isolate PRA339.</title>
        <authorList>
            <consortium name="The Broad Institute Genome Sequencing Platform"/>
            <consortium name="The Broad Institute Genome Sequencing Center for Infectious Disease"/>
            <person name="Cuomo C."/>
            <person name="Becnel J."/>
            <person name="Sanscrainte N."/>
            <person name="Walker B."/>
            <person name="Young S.K."/>
            <person name="Zeng Q."/>
            <person name="Gargeya S."/>
            <person name="Fitzgerald M."/>
            <person name="Haas B."/>
            <person name="Abouelleil A."/>
            <person name="Alvarado L."/>
            <person name="Arachchi H.M."/>
            <person name="Berlin A.M."/>
            <person name="Chapman S.B."/>
            <person name="Dewar J."/>
            <person name="Goldberg J."/>
            <person name="Griggs A."/>
            <person name="Gujja S."/>
            <person name="Hansen M."/>
            <person name="Howarth C."/>
            <person name="Imamovic A."/>
            <person name="Larimer J."/>
            <person name="McCowan C."/>
            <person name="Murphy C."/>
            <person name="Neiman D."/>
            <person name="Pearson M."/>
            <person name="Priest M."/>
            <person name="Roberts A."/>
            <person name="Saif S."/>
            <person name="Shea T."/>
            <person name="Sisk P."/>
            <person name="Sykes S."/>
            <person name="Wortman J."/>
            <person name="Nusbaum C."/>
            <person name="Birren B."/>
        </authorList>
    </citation>
    <scope>NUCLEOTIDE SEQUENCE [LARGE SCALE GENOMIC DNA]</scope>
    <source>
        <strain evidence="12 13">PRA339</strain>
    </source>
</reference>
<keyword evidence="8 10" id="KW-0012">Acyltransferase</keyword>
<keyword evidence="13" id="KW-1185">Reference proteome</keyword>
<keyword evidence="4 10" id="KW-1133">Transmembrane helix</keyword>
<evidence type="ECO:0000256" key="9">
    <source>
        <dbReference type="ARBA" id="ARBA00048048"/>
    </source>
</evidence>
<proteinExistence type="inferred from homology"/>
<dbReference type="PANTHER" id="PTHR22883">
    <property type="entry name" value="ZINC FINGER DHHC DOMAIN CONTAINING PROTEIN"/>
    <property type="match status" value="1"/>
</dbReference>
<dbReference type="AlphaFoldDB" id="A0A059F363"/>
<dbReference type="EMBL" id="KK365141">
    <property type="protein sequence ID" value="KCZ81527.1"/>
    <property type="molecule type" value="Genomic_DNA"/>
</dbReference>
<evidence type="ECO:0000256" key="6">
    <source>
        <dbReference type="ARBA" id="ARBA00023139"/>
    </source>
</evidence>
<dbReference type="VEuPathDB" id="MicrosporidiaDB:H312_01105"/>
<dbReference type="GO" id="GO:0005794">
    <property type="term" value="C:Golgi apparatus"/>
    <property type="evidence" value="ECO:0007669"/>
    <property type="project" value="TreeGrafter"/>
</dbReference>
<dbReference type="GO" id="GO:0016020">
    <property type="term" value="C:membrane"/>
    <property type="evidence" value="ECO:0007669"/>
    <property type="project" value="UniProtKB-SubCell"/>
</dbReference>
<comment type="catalytic activity">
    <reaction evidence="9 10">
        <text>L-cysteinyl-[protein] + hexadecanoyl-CoA = S-hexadecanoyl-L-cysteinyl-[protein] + CoA</text>
        <dbReference type="Rhea" id="RHEA:36683"/>
        <dbReference type="Rhea" id="RHEA-COMP:10131"/>
        <dbReference type="Rhea" id="RHEA-COMP:11032"/>
        <dbReference type="ChEBI" id="CHEBI:29950"/>
        <dbReference type="ChEBI" id="CHEBI:57287"/>
        <dbReference type="ChEBI" id="CHEBI:57379"/>
        <dbReference type="ChEBI" id="CHEBI:74151"/>
        <dbReference type="EC" id="2.3.1.225"/>
    </reaction>
</comment>
<dbReference type="InterPro" id="IPR039859">
    <property type="entry name" value="PFA4/ZDH16/20/ERF2-like"/>
</dbReference>
<evidence type="ECO:0000256" key="1">
    <source>
        <dbReference type="ARBA" id="ARBA00004141"/>
    </source>
</evidence>
<evidence type="ECO:0000256" key="10">
    <source>
        <dbReference type="RuleBase" id="RU079119"/>
    </source>
</evidence>
<feature type="transmembrane region" description="Helical" evidence="10">
    <location>
        <begin position="136"/>
        <end position="154"/>
    </location>
</feature>
<dbReference type="PROSITE" id="PS50216">
    <property type="entry name" value="DHHC"/>
    <property type="match status" value="1"/>
</dbReference>
<dbReference type="GO" id="GO:0006612">
    <property type="term" value="P:protein targeting to membrane"/>
    <property type="evidence" value="ECO:0007669"/>
    <property type="project" value="TreeGrafter"/>
</dbReference>
<keyword evidence="6" id="KW-0564">Palmitate</keyword>